<evidence type="ECO:0000259" key="8">
    <source>
        <dbReference type="PROSITE" id="PS50045"/>
    </source>
</evidence>
<dbReference type="Proteomes" id="UP000007460">
    <property type="component" value="Chromosome"/>
</dbReference>
<dbReference type="EMBL" id="CP001751">
    <property type="protein sequence ID" value="ADE39077.1"/>
    <property type="molecule type" value="Genomic_DNA"/>
</dbReference>
<evidence type="ECO:0000313" key="10">
    <source>
        <dbReference type="Proteomes" id="UP000007460"/>
    </source>
</evidence>
<sequence length="400" mass="43198">MGSIHLEIDSFDAASCLADILNDRMLPFTSKGDNAAPGDAENQGRASAYVCSAAFEAKSGGQEGVIALSRKYRASQVLIVNENQPEFKIEEQFGGKFIRVSLPVKTAKLANPLADRALDYGLQLIATLLSGEKNVAAGDSSSFELLNLAKRVASTDVTVFVNGPTGTGKEVLAKFVHNHSSRTAAPFVGVNCAAIPENMLEAILFGYEKGAFTGASTSNKGIFRAADSGTLLLDEISEMPLGLQAKLLRVLQEKAVTPIGSQTDIPVDVRVIATTNRDMAHEIRTGGFREDLYYRLNVFPLNTISVADRALDIVPICTFLMRRHCSDISNIPWLTDAAVEKLTSYAWPGNVRELENVLQRALVLAMDNKITVADIVTDDAIHNMNRQPLTSETLQNVAVG</sequence>
<dbReference type="Pfam" id="PF25601">
    <property type="entry name" value="AAA_lid_14"/>
    <property type="match status" value="1"/>
</dbReference>
<reference evidence="9 10" key="1">
    <citation type="journal article" date="2010" name="J. Bacteriol.">
        <title>Complete genome sequence of "Candidatus Puniceispirillum marinum" IMCC1322, a representative of the SAR116 clade in the Alphaproteobacteria.</title>
        <authorList>
            <person name="Oh H.M."/>
            <person name="Kwon K.K."/>
            <person name="Kang I."/>
            <person name="Kang S.G."/>
            <person name="Lee J.H."/>
            <person name="Kim S.J."/>
            <person name="Cho J.C."/>
        </authorList>
    </citation>
    <scope>NUCLEOTIDE SEQUENCE [LARGE SCALE GENOMIC DNA]</scope>
    <source>
        <strain evidence="9 10">IMCC1322</strain>
    </source>
</reference>
<dbReference type="InterPro" id="IPR027417">
    <property type="entry name" value="P-loop_NTPase"/>
</dbReference>
<keyword evidence="10" id="KW-1185">Reference proteome</keyword>
<keyword evidence="2" id="KW-0067">ATP-binding</keyword>
<dbReference type="Pfam" id="PF00158">
    <property type="entry name" value="Sigma54_activat"/>
    <property type="match status" value="1"/>
</dbReference>
<keyword evidence="3" id="KW-0902">Two-component regulatory system</keyword>
<dbReference type="PANTHER" id="PTHR32071:SF21">
    <property type="entry name" value="TRANSCRIPTIONAL REGULATORY PROTEIN FLGR"/>
    <property type="match status" value="1"/>
</dbReference>
<dbReference type="RefSeq" id="WP_013045706.1">
    <property type="nucleotide sequence ID" value="NC_014010.1"/>
</dbReference>
<dbReference type="KEGG" id="apb:SAR116_0834"/>
<keyword evidence="4" id="KW-0805">Transcription regulation</keyword>
<evidence type="ECO:0000256" key="3">
    <source>
        <dbReference type="ARBA" id="ARBA00023012"/>
    </source>
</evidence>
<keyword evidence="5" id="KW-0238">DNA-binding</keyword>
<evidence type="ECO:0000256" key="4">
    <source>
        <dbReference type="ARBA" id="ARBA00023015"/>
    </source>
</evidence>
<evidence type="ECO:0000313" key="9">
    <source>
        <dbReference type="EMBL" id="ADE39077.1"/>
    </source>
</evidence>
<dbReference type="Gene3D" id="3.40.50.300">
    <property type="entry name" value="P-loop containing nucleotide triphosphate hydrolases"/>
    <property type="match status" value="1"/>
</dbReference>
<dbReference type="STRING" id="488538.SAR116_0834"/>
<keyword evidence="6" id="KW-0010">Activator</keyword>
<evidence type="ECO:0000256" key="7">
    <source>
        <dbReference type="ARBA" id="ARBA00023163"/>
    </source>
</evidence>
<dbReference type="InterPro" id="IPR058031">
    <property type="entry name" value="AAA_lid_NorR"/>
</dbReference>
<dbReference type="InterPro" id="IPR003593">
    <property type="entry name" value="AAA+_ATPase"/>
</dbReference>
<dbReference type="GO" id="GO:0005524">
    <property type="term" value="F:ATP binding"/>
    <property type="evidence" value="ECO:0007669"/>
    <property type="project" value="UniProtKB-KW"/>
</dbReference>
<keyword evidence="1" id="KW-0547">Nucleotide-binding</keyword>
<organism evidence="9 10">
    <name type="scientific">Puniceispirillum marinum (strain IMCC1322)</name>
    <dbReference type="NCBI Taxonomy" id="488538"/>
    <lineage>
        <taxon>Bacteria</taxon>
        <taxon>Pseudomonadati</taxon>
        <taxon>Pseudomonadota</taxon>
        <taxon>Alphaproteobacteria</taxon>
        <taxon>Candidatus Puniceispirillales</taxon>
        <taxon>Candidatus Puniceispirillaceae</taxon>
        <taxon>Candidatus Puniceispirillum</taxon>
    </lineage>
</organism>
<gene>
    <name evidence="9" type="ordered locus">SAR116_0834</name>
</gene>
<dbReference type="GO" id="GO:0016787">
    <property type="term" value="F:hydrolase activity"/>
    <property type="evidence" value="ECO:0007669"/>
    <property type="project" value="UniProtKB-KW"/>
</dbReference>
<dbReference type="eggNOG" id="COG3829">
    <property type="taxonomic scope" value="Bacteria"/>
</dbReference>
<dbReference type="PROSITE" id="PS00688">
    <property type="entry name" value="SIGMA54_INTERACT_3"/>
    <property type="match status" value="1"/>
</dbReference>
<dbReference type="InterPro" id="IPR025944">
    <property type="entry name" value="Sigma_54_int_dom_CS"/>
</dbReference>
<keyword evidence="7" id="KW-0804">Transcription</keyword>
<evidence type="ECO:0000256" key="2">
    <source>
        <dbReference type="ARBA" id="ARBA00022840"/>
    </source>
</evidence>
<feature type="domain" description="Sigma-54 factor interaction" evidence="8">
    <location>
        <begin position="135"/>
        <end position="363"/>
    </location>
</feature>
<dbReference type="EC" id="3.6.1.-" evidence="9"/>
<evidence type="ECO:0000256" key="5">
    <source>
        <dbReference type="ARBA" id="ARBA00023125"/>
    </source>
</evidence>
<dbReference type="GO" id="GO:0006355">
    <property type="term" value="P:regulation of DNA-templated transcription"/>
    <property type="evidence" value="ECO:0007669"/>
    <property type="project" value="InterPro"/>
</dbReference>
<name>D5BS30_PUNMI</name>
<evidence type="ECO:0000256" key="6">
    <source>
        <dbReference type="ARBA" id="ARBA00023159"/>
    </source>
</evidence>
<proteinExistence type="predicted"/>
<evidence type="ECO:0000256" key="1">
    <source>
        <dbReference type="ARBA" id="ARBA00022741"/>
    </source>
</evidence>
<accession>D5BS30</accession>
<dbReference type="FunFam" id="3.40.50.300:FF:000006">
    <property type="entry name" value="DNA-binding transcriptional regulator NtrC"/>
    <property type="match status" value="1"/>
</dbReference>
<dbReference type="AlphaFoldDB" id="D5BS30"/>
<dbReference type="Gene3D" id="1.10.8.60">
    <property type="match status" value="1"/>
</dbReference>
<dbReference type="CDD" id="cd00009">
    <property type="entry name" value="AAA"/>
    <property type="match status" value="1"/>
</dbReference>
<dbReference type="HOGENOM" id="CLU_000445_4_1_5"/>
<dbReference type="InterPro" id="IPR002078">
    <property type="entry name" value="Sigma_54_int"/>
</dbReference>
<protein>
    <submittedName>
        <fullName evidence="9">Sigma-54 factor, interaction domain-containing protein</fullName>
        <ecNumber evidence="9">3.6.1.-</ecNumber>
    </submittedName>
</protein>
<dbReference type="GO" id="GO:0000160">
    <property type="term" value="P:phosphorelay signal transduction system"/>
    <property type="evidence" value="ECO:0007669"/>
    <property type="project" value="UniProtKB-KW"/>
</dbReference>
<dbReference type="GO" id="GO:0003677">
    <property type="term" value="F:DNA binding"/>
    <property type="evidence" value="ECO:0007669"/>
    <property type="project" value="UniProtKB-KW"/>
</dbReference>
<keyword evidence="9" id="KW-0378">Hydrolase</keyword>
<dbReference type="SMART" id="SM00382">
    <property type="entry name" value="AAA"/>
    <property type="match status" value="1"/>
</dbReference>
<dbReference type="SUPFAM" id="SSF52540">
    <property type="entry name" value="P-loop containing nucleoside triphosphate hydrolases"/>
    <property type="match status" value="1"/>
</dbReference>
<dbReference type="PANTHER" id="PTHR32071">
    <property type="entry name" value="TRANSCRIPTIONAL REGULATORY PROTEIN"/>
    <property type="match status" value="1"/>
</dbReference>
<dbReference type="PROSITE" id="PS50045">
    <property type="entry name" value="SIGMA54_INTERACT_4"/>
    <property type="match status" value="1"/>
</dbReference>